<evidence type="ECO:0000256" key="6">
    <source>
        <dbReference type="ARBA" id="ARBA00023136"/>
    </source>
</evidence>
<dbReference type="InterPro" id="IPR050638">
    <property type="entry name" value="AA-Vitamin_Transporters"/>
</dbReference>
<feature type="transmembrane region" description="Helical" evidence="7">
    <location>
        <begin position="147"/>
        <end position="167"/>
    </location>
</feature>
<keyword evidence="6 7" id="KW-0472">Membrane</keyword>
<feature type="domain" description="EamA" evidence="8">
    <location>
        <begin position="148"/>
        <end position="285"/>
    </location>
</feature>
<feature type="transmembrane region" description="Helical" evidence="7">
    <location>
        <begin position="124"/>
        <end position="141"/>
    </location>
</feature>
<keyword evidence="10" id="KW-1185">Reference proteome</keyword>
<evidence type="ECO:0000256" key="3">
    <source>
        <dbReference type="ARBA" id="ARBA00022475"/>
    </source>
</evidence>
<evidence type="ECO:0000256" key="2">
    <source>
        <dbReference type="ARBA" id="ARBA00007362"/>
    </source>
</evidence>
<keyword evidence="5 7" id="KW-1133">Transmembrane helix</keyword>
<dbReference type="Proteomes" id="UP001623592">
    <property type="component" value="Unassembled WGS sequence"/>
</dbReference>
<feature type="transmembrane region" description="Helical" evidence="7">
    <location>
        <begin position="68"/>
        <end position="87"/>
    </location>
</feature>
<dbReference type="PANTHER" id="PTHR32322:SF18">
    <property type="entry name" value="S-ADENOSYLMETHIONINE_S-ADENOSYLHOMOCYSTEINE TRANSPORTER"/>
    <property type="match status" value="1"/>
</dbReference>
<evidence type="ECO:0000313" key="10">
    <source>
        <dbReference type="Proteomes" id="UP001623592"/>
    </source>
</evidence>
<evidence type="ECO:0000256" key="7">
    <source>
        <dbReference type="SAM" id="Phobius"/>
    </source>
</evidence>
<evidence type="ECO:0000256" key="1">
    <source>
        <dbReference type="ARBA" id="ARBA00004651"/>
    </source>
</evidence>
<name>A0ABW8TDE6_9CLOT</name>
<comment type="similarity">
    <text evidence="2">Belongs to the EamA transporter family.</text>
</comment>
<dbReference type="PANTHER" id="PTHR32322">
    <property type="entry name" value="INNER MEMBRANE TRANSPORTER"/>
    <property type="match status" value="1"/>
</dbReference>
<organism evidence="9 10">
    <name type="scientific">Clostridium neuense</name>
    <dbReference type="NCBI Taxonomy" id="1728934"/>
    <lineage>
        <taxon>Bacteria</taxon>
        <taxon>Bacillati</taxon>
        <taxon>Bacillota</taxon>
        <taxon>Clostridia</taxon>
        <taxon>Eubacteriales</taxon>
        <taxon>Clostridiaceae</taxon>
        <taxon>Clostridium</taxon>
    </lineage>
</organism>
<keyword evidence="3" id="KW-1003">Cell membrane</keyword>
<keyword evidence="4 7" id="KW-0812">Transmembrane</keyword>
<dbReference type="EMBL" id="JBJIAA010000006">
    <property type="protein sequence ID" value="MFL0250524.1"/>
    <property type="molecule type" value="Genomic_DNA"/>
</dbReference>
<feature type="transmembrane region" description="Helical" evidence="7">
    <location>
        <begin position="7"/>
        <end position="32"/>
    </location>
</feature>
<gene>
    <name evidence="9" type="ORF">ACJDT4_08830</name>
</gene>
<feature type="transmembrane region" description="Helical" evidence="7">
    <location>
        <begin position="243"/>
        <end position="262"/>
    </location>
</feature>
<dbReference type="Gene3D" id="1.10.3730.20">
    <property type="match status" value="1"/>
</dbReference>
<evidence type="ECO:0000259" key="8">
    <source>
        <dbReference type="Pfam" id="PF00892"/>
    </source>
</evidence>
<evidence type="ECO:0000313" key="9">
    <source>
        <dbReference type="EMBL" id="MFL0250524.1"/>
    </source>
</evidence>
<proteinExistence type="inferred from homology"/>
<evidence type="ECO:0000256" key="5">
    <source>
        <dbReference type="ARBA" id="ARBA00022989"/>
    </source>
</evidence>
<dbReference type="SUPFAM" id="SSF103481">
    <property type="entry name" value="Multidrug resistance efflux transporter EmrE"/>
    <property type="match status" value="2"/>
</dbReference>
<feature type="transmembrane region" description="Helical" evidence="7">
    <location>
        <begin position="209"/>
        <end position="231"/>
    </location>
</feature>
<evidence type="ECO:0000256" key="4">
    <source>
        <dbReference type="ARBA" id="ARBA00022692"/>
    </source>
</evidence>
<feature type="transmembrane region" description="Helical" evidence="7">
    <location>
        <begin position="179"/>
        <end position="197"/>
    </location>
</feature>
<comment type="caution">
    <text evidence="9">The sequence shown here is derived from an EMBL/GenBank/DDBJ whole genome shotgun (WGS) entry which is preliminary data.</text>
</comment>
<dbReference type="RefSeq" id="WP_406787189.1">
    <property type="nucleotide sequence ID" value="NZ_JBJIAA010000006.1"/>
</dbReference>
<accession>A0ABW8TDE6</accession>
<dbReference type="Pfam" id="PF00892">
    <property type="entry name" value="EamA"/>
    <property type="match status" value="2"/>
</dbReference>
<protein>
    <submittedName>
        <fullName evidence="9">DMT family transporter</fullName>
    </submittedName>
</protein>
<reference evidence="9 10" key="1">
    <citation type="submission" date="2024-11" db="EMBL/GenBank/DDBJ databases">
        <authorList>
            <person name="Heng Y.C."/>
            <person name="Lim A.C.H."/>
            <person name="Lee J.K.Y."/>
            <person name="Kittelmann S."/>
        </authorList>
    </citation>
    <scope>NUCLEOTIDE SEQUENCE [LARGE SCALE GENOMIC DNA]</scope>
    <source>
        <strain evidence="9 10">WILCCON 0114</strain>
    </source>
</reference>
<feature type="transmembrane region" description="Helical" evidence="7">
    <location>
        <begin position="268"/>
        <end position="287"/>
    </location>
</feature>
<feature type="domain" description="EamA" evidence="8">
    <location>
        <begin position="6"/>
        <end position="138"/>
    </location>
</feature>
<comment type="subcellular location">
    <subcellularLocation>
        <location evidence="1">Cell membrane</location>
        <topology evidence="1">Multi-pass membrane protein</topology>
    </subcellularLocation>
</comment>
<sequence>MNNKRLAYLYLIITTSAWGSLYVVSKFVLASIPPVTVLFFRYLIAAVVLLGILKINKRDVIEKKDYKYIFLIGFFGYFISIGAQMIGTKLANASIASLINSMNPVFIIAFAVPILKEKITLNKVVAVIASVLGAYIIIGGAGKGGALLGIAFSIVSVISWSLMSVMVRRITQKYDAITVTTYAIIVAMIFSAPASIFELMNTSHGEIFTMTNLICLLYMGIICTGLSHLLWNKSLSMIEAGKCSLFYPVQPMVSVFLGFIFLGESINARFIIGALLIISGIVFSMFAGNENKNENDNEKTEQAS</sequence>
<dbReference type="InterPro" id="IPR000620">
    <property type="entry name" value="EamA_dom"/>
</dbReference>
<dbReference type="InterPro" id="IPR037185">
    <property type="entry name" value="EmrE-like"/>
</dbReference>
<feature type="transmembrane region" description="Helical" evidence="7">
    <location>
        <begin position="93"/>
        <end position="112"/>
    </location>
</feature>
<feature type="transmembrane region" description="Helical" evidence="7">
    <location>
        <begin position="38"/>
        <end position="56"/>
    </location>
</feature>